<proteinExistence type="predicted"/>
<organism evidence="1 2">
    <name type="scientific">Evansella alkalicola</name>
    <dbReference type="NCBI Taxonomy" id="745819"/>
    <lineage>
        <taxon>Bacteria</taxon>
        <taxon>Bacillati</taxon>
        <taxon>Bacillota</taxon>
        <taxon>Bacilli</taxon>
        <taxon>Bacillales</taxon>
        <taxon>Bacillaceae</taxon>
        <taxon>Evansella</taxon>
    </lineage>
</organism>
<keyword evidence="2" id="KW-1185">Reference proteome</keyword>
<dbReference type="Proteomes" id="UP000790580">
    <property type="component" value="Unassembled WGS sequence"/>
</dbReference>
<dbReference type="EMBL" id="JAHQCR010000030">
    <property type="protein sequence ID" value="MBU9721125.1"/>
    <property type="molecule type" value="Genomic_DNA"/>
</dbReference>
<gene>
    <name evidence="1" type="ORF">KS407_06655</name>
</gene>
<name>A0ABS6JVG0_9BACI</name>
<accession>A0ABS6JVG0</accession>
<comment type="caution">
    <text evidence="1">The sequence shown here is derived from an EMBL/GenBank/DDBJ whole genome shotgun (WGS) entry which is preliminary data.</text>
</comment>
<protein>
    <submittedName>
        <fullName evidence="1">DUF4391 domain-containing protein</fullName>
    </submittedName>
</protein>
<dbReference type="RefSeq" id="WP_088076211.1">
    <property type="nucleotide sequence ID" value="NZ_JAHQCR010000030.1"/>
</dbReference>
<evidence type="ECO:0000313" key="1">
    <source>
        <dbReference type="EMBL" id="MBU9721125.1"/>
    </source>
</evidence>
<reference evidence="1 2" key="1">
    <citation type="submission" date="2021-06" db="EMBL/GenBank/DDBJ databases">
        <title>Bacillus sp. RD4P76, an endophyte from a halophyte.</title>
        <authorList>
            <person name="Sun J.-Q."/>
        </authorList>
    </citation>
    <scope>NUCLEOTIDE SEQUENCE [LARGE SCALE GENOMIC DNA]</scope>
    <source>
        <strain evidence="1 2">JCM 17098</strain>
    </source>
</reference>
<evidence type="ECO:0000313" key="2">
    <source>
        <dbReference type="Proteomes" id="UP000790580"/>
    </source>
</evidence>
<sequence length="103" mass="12427">MHFTFDERLGIPVPFFENDWEDLQPDTQFAIMEKWENIRGDIPDRIKELESDINRLQYQLYNEDHFDKSCELNAEIAELASAINDLWIWYRSGEEVEVKKIHH</sequence>